<evidence type="ECO:0000259" key="3">
    <source>
        <dbReference type="Pfam" id="PF08547"/>
    </source>
</evidence>
<comment type="caution">
    <text evidence="4">The sequence shown here is derived from an EMBL/GenBank/DDBJ whole genome shotgun (WGS) entry which is preliminary data.</text>
</comment>
<dbReference type="EMBL" id="JALLPB020000033">
    <property type="protein sequence ID" value="KAL3823624.1"/>
    <property type="molecule type" value="Genomic_DNA"/>
</dbReference>
<dbReference type="SUPFAM" id="SSF49785">
    <property type="entry name" value="Galactose-binding domain-like"/>
    <property type="match status" value="1"/>
</dbReference>
<dbReference type="PANTHER" id="PTHR13194">
    <property type="entry name" value="COMPLEX I INTERMEDIATE-ASSOCIATED PROTEIN 30"/>
    <property type="match status" value="1"/>
</dbReference>
<dbReference type="AlphaFoldDB" id="A0ABD3SGD3"/>
<comment type="similarity">
    <text evidence="1">Belongs to the CIA30 family.</text>
</comment>
<dbReference type="InterPro" id="IPR008979">
    <property type="entry name" value="Galactose-bd-like_sf"/>
</dbReference>
<proteinExistence type="inferred from homology"/>
<dbReference type="PANTHER" id="PTHR13194:SF19">
    <property type="entry name" value="NAD(P)-BINDING ROSSMANN-FOLD SUPERFAMILY PROTEIN"/>
    <property type="match status" value="1"/>
</dbReference>
<evidence type="ECO:0000313" key="4">
    <source>
        <dbReference type="EMBL" id="KAL3823624.1"/>
    </source>
</evidence>
<evidence type="ECO:0000256" key="1">
    <source>
        <dbReference type="ARBA" id="ARBA00007884"/>
    </source>
</evidence>
<feature type="compositionally biased region" description="Low complexity" evidence="2">
    <location>
        <begin position="43"/>
        <end position="54"/>
    </location>
</feature>
<name>A0ABD3SGD3_9STRA</name>
<reference evidence="4 5" key="1">
    <citation type="submission" date="2024-10" db="EMBL/GenBank/DDBJ databases">
        <title>Updated reference genomes for cyclostephanoid diatoms.</title>
        <authorList>
            <person name="Roberts W.R."/>
            <person name="Alverson A.J."/>
        </authorList>
    </citation>
    <scope>NUCLEOTIDE SEQUENCE [LARGE SCALE GENOMIC DNA]</scope>
    <source>
        <strain evidence="4 5">AJA228-03</strain>
    </source>
</reference>
<dbReference type="Proteomes" id="UP001530377">
    <property type="component" value="Unassembled WGS sequence"/>
</dbReference>
<evidence type="ECO:0000256" key="2">
    <source>
        <dbReference type="SAM" id="MobiDB-lite"/>
    </source>
</evidence>
<feature type="compositionally biased region" description="Low complexity" evidence="2">
    <location>
        <begin position="22"/>
        <end position="32"/>
    </location>
</feature>
<dbReference type="InterPro" id="IPR039131">
    <property type="entry name" value="NDUFAF1"/>
</dbReference>
<feature type="domain" description="NADH:ubiquinone oxidoreductase intermediate-associated protein 30" evidence="3">
    <location>
        <begin position="284"/>
        <end position="439"/>
    </location>
</feature>
<evidence type="ECO:0000313" key="5">
    <source>
        <dbReference type="Proteomes" id="UP001530377"/>
    </source>
</evidence>
<feature type="region of interest" description="Disordered" evidence="2">
    <location>
        <begin position="22"/>
        <end position="63"/>
    </location>
</feature>
<keyword evidence="5" id="KW-1185">Reference proteome</keyword>
<dbReference type="Pfam" id="PF08547">
    <property type="entry name" value="CIA30"/>
    <property type="match status" value="1"/>
</dbReference>
<accession>A0ABD3SGD3</accession>
<gene>
    <name evidence="4" type="ORF">ACHAXA_005605</name>
</gene>
<protein>
    <recommendedName>
        <fullName evidence="3">NADH:ubiquinone oxidoreductase intermediate-associated protein 30 domain-containing protein</fullName>
    </recommendedName>
</protein>
<sequence length="447" mass="48893">MKILLRSTILFASAGRIRSFASSPSQPLYPSQSRRESAHLLYSSPSSSSSSSSSEMMPPPQDSMVEDLGRAKLIIARAISIGAPAYNAGDVQRCASVYAEAARQIAELVPPSLRERLTMEVENNNGDYHNAQAWALRRVFDSIVEYEAPINSSSSSSYSPSNIISKHDSSVENLGRAKQIIARAISIGAPAYNAGDVQRCASVYAEAAREIAELVPSSMRERLAMNVERSDENDHNAQAWALRRVFDSIVEYEMPFVPKPATDYEGIALEPFTKSQIGDGPVGVMDGVMGGISSGSWVPDANAFLGRISLENNGGFASLRWRFFDGPHDWSSASGVYFTGLRHSRPGEHTFRLTLKDRACERARLANFKATFANPQIRLDDDDGSSLSSSLLLVPFSAFGRMEQMGRVVDGSPAFDPRAVTEIGLMAIKPTVVGDFRLEFLEWGLYK</sequence>
<organism evidence="4 5">
    <name type="scientific">Cyclostephanos tholiformis</name>
    <dbReference type="NCBI Taxonomy" id="382380"/>
    <lineage>
        <taxon>Eukaryota</taxon>
        <taxon>Sar</taxon>
        <taxon>Stramenopiles</taxon>
        <taxon>Ochrophyta</taxon>
        <taxon>Bacillariophyta</taxon>
        <taxon>Coscinodiscophyceae</taxon>
        <taxon>Thalassiosirophycidae</taxon>
        <taxon>Stephanodiscales</taxon>
        <taxon>Stephanodiscaceae</taxon>
        <taxon>Cyclostephanos</taxon>
    </lineage>
</organism>
<dbReference type="InterPro" id="IPR013857">
    <property type="entry name" value="NADH-UbQ_OxRdtase-assoc_prot30"/>
</dbReference>